<evidence type="ECO:0000256" key="2">
    <source>
        <dbReference type="SAM" id="SignalP"/>
    </source>
</evidence>
<evidence type="ECO:0000313" key="4">
    <source>
        <dbReference type="EMBL" id="KAK0586410.1"/>
    </source>
</evidence>
<comment type="caution">
    <text evidence="4">The sequence shown here is derived from an EMBL/GenBank/DDBJ whole genome shotgun (WGS) entry which is preliminary data.</text>
</comment>
<dbReference type="AlphaFoldDB" id="A0AA39SBN3"/>
<dbReference type="SUPFAM" id="SSF47699">
    <property type="entry name" value="Bifunctional inhibitor/lipid-transfer protein/seed storage 2S albumin"/>
    <property type="match status" value="1"/>
</dbReference>
<evidence type="ECO:0000259" key="3">
    <source>
        <dbReference type="SMART" id="SM00499"/>
    </source>
</evidence>
<dbReference type="InterPro" id="IPR051636">
    <property type="entry name" value="Plant_LTP/defense-related"/>
</dbReference>
<evidence type="ECO:0000256" key="1">
    <source>
        <dbReference type="ARBA" id="ARBA00008965"/>
    </source>
</evidence>
<keyword evidence="2" id="KW-0732">Signal</keyword>
<dbReference type="InterPro" id="IPR036312">
    <property type="entry name" value="Bifun_inhib/LTP/seed_sf"/>
</dbReference>
<reference evidence="4" key="2">
    <citation type="submission" date="2023-06" db="EMBL/GenBank/DDBJ databases">
        <authorList>
            <person name="Swenson N.G."/>
            <person name="Wegrzyn J.L."/>
            <person name="Mcevoy S.L."/>
        </authorList>
    </citation>
    <scope>NUCLEOTIDE SEQUENCE</scope>
    <source>
        <strain evidence="4">NS2018</strain>
        <tissue evidence="4">Leaf</tissue>
    </source>
</reference>
<proteinExistence type="inferred from homology"/>
<dbReference type="EMBL" id="JAUESC010000382">
    <property type="protein sequence ID" value="KAK0586410.1"/>
    <property type="molecule type" value="Genomic_DNA"/>
</dbReference>
<protein>
    <recommendedName>
        <fullName evidence="3">Bifunctional inhibitor/plant lipid transfer protein/seed storage helical domain-containing protein</fullName>
    </recommendedName>
</protein>
<sequence>MGSKALASTALLVSLNLLFFSLVSSTSTYCSSGTCPDNALNLNACVDLLGLLKLRVNSPNTYPCCSLIKNLVSVNAAACLCTTLRTVNLPILGPVLDIPLSLTLLLNTCGKPLPDCSYQCA</sequence>
<keyword evidence="5" id="KW-1185">Reference proteome</keyword>
<dbReference type="Proteomes" id="UP001168877">
    <property type="component" value="Unassembled WGS sequence"/>
</dbReference>
<feature type="chain" id="PRO_5041258739" description="Bifunctional inhibitor/plant lipid transfer protein/seed storage helical domain-containing protein" evidence="2">
    <location>
        <begin position="26"/>
        <end position="121"/>
    </location>
</feature>
<feature type="signal peptide" evidence="2">
    <location>
        <begin position="1"/>
        <end position="25"/>
    </location>
</feature>
<reference evidence="4" key="1">
    <citation type="journal article" date="2022" name="Plant J.">
        <title>Strategies of tolerance reflected in two North American maple genomes.</title>
        <authorList>
            <person name="McEvoy S.L."/>
            <person name="Sezen U.U."/>
            <person name="Trouern-Trend A."/>
            <person name="McMahon S.M."/>
            <person name="Schaberg P.G."/>
            <person name="Yang J."/>
            <person name="Wegrzyn J.L."/>
            <person name="Swenson N.G."/>
        </authorList>
    </citation>
    <scope>NUCLEOTIDE SEQUENCE</scope>
    <source>
        <strain evidence="4">NS2018</strain>
    </source>
</reference>
<dbReference type="PANTHER" id="PTHR31731">
    <property type="match status" value="1"/>
</dbReference>
<accession>A0AA39SBN3</accession>
<organism evidence="4 5">
    <name type="scientific">Acer saccharum</name>
    <name type="common">Sugar maple</name>
    <dbReference type="NCBI Taxonomy" id="4024"/>
    <lineage>
        <taxon>Eukaryota</taxon>
        <taxon>Viridiplantae</taxon>
        <taxon>Streptophyta</taxon>
        <taxon>Embryophyta</taxon>
        <taxon>Tracheophyta</taxon>
        <taxon>Spermatophyta</taxon>
        <taxon>Magnoliopsida</taxon>
        <taxon>eudicotyledons</taxon>
        <taxon>Gunneridae</taxon>
        <taxon>Pentapetalae</taxon>
        <taxon>rosids</taxon>
        <taxon>malvids</taxon>
        <taxon>Sapindales</taxon>
        <taxon>Sapindaceae</taxon>
        <taxon>Hippocastanoideae</taxon>
        <taxon>Acereae</taxon>
        <taxon>Acer</taxon>
    </lineage>
</organism>
<name>A0AA39SBN3_ACESA</name>
<dbReference type="Gene3D" id="1.10.110.10">
    <property type="entry name" value="Plant lipid-transfer and hydrophobic proteins"/>
    <property type="match status" value="1"/>
</dbReference>
<dbReference type="InterPro" id="IPR016140">
    <property type="entry name" value="Bifunc_inhib/LTP/seed_store"/>
</dbReference>
<dbReference type="SMART" id="SM00499">
    <property type="entry name" value="AAI"/>
    <property type="match status" value="1"/>
</dbReference>
<comment type="similarity">
    <text evidence="1">Belongs to the plant LTP family. PEARLI1 subfamily.</text>
</comment>
<evidence type="ECO:0000313" key="5">
    <source>
        <dbReference type="Proteomes" id="UP001168877"/>
    </source>
</evidence>
<dbReference type="Pfam" id="PF14547">
    <property type="entry name" value="Hydrophob_seed"/>
    <property type="match status" value="1"/>
</dbReference>
<gene>
    <name evidence="4" type="ORF">LWI29_006468</name>
</gene>
<dbReference type="CDD" id="cd01958">
    <property type="entry name" value="HPS_like"/>
    <property type="match status" value="1"/>
</dbReference>
<dbReference type="InterPro" id="IPR027923">
    <property type="entry name" value="Hydrophob_seed_dom"/>
</dbReference>
<feature type="domain" description="Bifunctional inhibitor/plant lipid transfer protein/seed storage helical" evidence="3">
    <location>
        <begin position="35"/>
        <end position="116"/>
    </location>
</feature>